<dbReference type="OrthoDB" id="9973045at2759"/>
<dbReference type="AlphaFoldDB" id="A0A5J4YTY8"/>
<organism evidence="1 2">
    <name type="scientific">Porphyridium purpureum</name>
    <name type="common">Red alga</name>
    <name type="synonym">Porphyridium cruentum</name>
    <dbReference type="NCBI Taxonomy" id="35688"/>
    <lineage>
        <taxon>Eukaryota</taxon>
        <taxon>Rhodophyta</taxon>
        <taxon>Bangiophyceae</taxon>
        <taxon>Porphyridiales</taxon>
        <taxon>Porphyridiaceae</taxon>
        <taxon>Porphyridium</taxon>
    </lineage>
</organism>
<dbReference type="EMBL" id="VRMN01000005">
    <property type="protein sequence ID" value="KAA8494302.1"/>
    <property type="molecule type" value="Genomic_DNA"/>
</dbReference>
<sequence length="162" mass="18575">MADDFDFEAPYEPNQVPGDKEVIRQYCQSPVNGRVEWIMAEVRPRHLHAGKDVTDEMEDYVFEQCEKELTPRDEVELIIHSTIGGDGSLFYNVFPQGSTFDREKYDSAVESLVFHSVKNTGKPAFVTVKFAFKTPSTMKPYKVFWRVETSDGNCIEDYSLNA</sequence>
<reference evidence="2" key="1">
    <citation type="journal article" date="2019" name="Nat. Commun.">
        <title>Expansion of phycobilisome linker gene families in mesophilic red algae.</title>
        <authorList>
            <person name="Lee J."/>
            <person name="Kim D."/>
            <person name="Bhattacharya D."/>
            <person name="Yoon H.S."/>
        </authorList>
    </citation>
    <scope>NUCLEOTIDE SEQUENCE [LARGE SCALE GENOMIC DNA]</scope>
    <source>
        <strain evidence="2">CCMP 1328</strain>
    </source>
</reference>
<protein>
    <submittedName>
        <fullName evidence="1">Uncharacterized protein</fullName>
    </submittedName>
</protein>
<gene>
    <name evidence="1" type="ORF">FVE85_4277</name>
</gene>
<evidence type="ECO:0000313" key="1">
    <source>
        <dbReference type="EMBL" id="KAA8494302.1"/>
    </source>
</evidence>
<name>A0A5J4YTY8_PORPP</name>
<dbReference type="Proteomes" id="UP000324585">
    <property type="component" value="Unassembled WGS sequence"/>
</dbReference>
<evidence type="ECO:0000313" key="2">
    <source>
        <dbReference type="Proteomes" id="UP000324585"/>
    </source>
</evidence>
<keyword evidence="2" id="KW-1185">Reference proteome</keyword>
<proteinExistence type="predicted"/>
<accession>A0A5J4YTY8</accession>
<comment type="caution">
    <text evidence="1">The sequence shown here is derived from an EMBL/GenBank/DDBJ whole genome shotgun (WGS) entry which is preliminary data.</text>
</comment>